<dbReference type="SUPFAM" id="SSF49464">
    <property type="entry name" value="Carboxypeptidase regulatory domain-like"/>
    <property type="match status" value="1"/>
</dbReference>
<feature type="chain" id="PRO_5011570097" evidence="1">
    <location>
        <begin position="20"/>
        <end position="822"/>
    </location>
</feature>
<gene>
    <name evidence="2" type="ORF">SAMN04487990_106163</name>
</gene>
<dbReference type="RefSeq" id="WP_092133294.1">
    <property type="nucleotide sequence ID" value="NZ_FNQK01000006.1"/>
</dbReference>
<dbReference type="Proteomes" id="UP000198846">
    <property type="component" value="Unassembled WGS sequence"/>
</dbReference>
<feature type="signal peptide" evidence="1">
    <location>
        <begin position="1"/>
        <end position="19"/>
    </location>
</feature>
<reference evidence="2 3" key="1">
    <citation type="submission" date="2016-10" db="EMBL/GenBank/DDBJ databases">
        <authorList>
            <person name="de Groot N.N."/>
        </authorList>
    </citation>
    <scope>NUCLEOTIDE SEQUENCE [LARGE SCALE GENOMIC DNA]</scope>
    <source>
        <strain evidence="2 3">DSM 23842</strain>
    </source>
</reference>
<dbReference type="AlphaFoldDB" id="A0A1H3YE64"/>
<dbReference type="STRING" id="283786.SAMN04487990_106163"/>
<name>A0A1H3YE64_BIZPA</name>
<proteinExistence type="predicted"/>
<evidence type="ECO:0000313" key="3">
    <source>
        <dbReference type="Proteomes" id="UP000198846"/>
    </source>
</evidence>
<accession>A0A1H3YE64</accession>
<sequence length="822" mass="93605">MIRILLCLATFLCFHFSFSQITGRVTSVKGEKLPVVSVYLDGTYIGTTTNDEGVYELNLSKTGDYTVVFKYLGYKTQKKSVSITAFPFTLDTELIEEDISLGEVVINSKENPADIIIRKTIEARAANLEKQKAFSANFYSRGLLKIVNAPEKMFGQEVGDLGGVLDSTRSGIIYLSETISKLEYQAPNPLKEKIIASKISGDDNGFSFNSARSVDFNFYDNTINLGSEIISPIADYAFNYYRYKLTGVFYDDKGHLINKIAVTPKRDNDKAFTGFIYIVEDHWSLYAVEVSVSGKRAQVIPVDVFTIKQSYAYSESDMIWAKISQVFEFKFGMLGFTGDGYFTVVYSDYDFSPDFKDGHFTREILSFEEHSNKKDSIYWAKKRPVPLSQPESTDYIKKDSVQLLKKSKPYLDSVDTANNTFKITDIIGGYSYQNSHKSYSITVSSPLKGINFNTVQGFNSYLDLNFTKQYDDYNRYLSIGTKINYGEADDRLRAVGNFRFKFNNINDRYISFSAGIKTQQFNNSEPISPLINGISSLIFEDNYMKLYDKSFGEAFFSQELFNGFRLYSSLAYERRKALFNNTDYTFRNEDHDSYTSNNPRDPFNDITPSFNTHNIVKLNVNARINFAQNYYSRPDGKFNVPNDKYPTVTLGFEKGLAASETTYNFEAFKLAVQQALVLGNKGVFQYHLKGGVFSNADAIAFIDYHHFNGNQTHVNFKGSYLNSFKNLPYYALSTNKNYAEVHAQHNFEGFILNKIPVLKKLNYNMLISTNIAYTNKNQPYAEYAIGINNLGFGKYRFLRVDYVRSYQGSGFINDAVLFGISF</sequence>
<dbReference type="Gene3D" id="2.60.40.1120">
    <property type="entry name" value="Carboxypeptidase-like, regulatory domain"/>
    <property type="match status" value="1"/>
</dbReference>
<dbReference type="OrthoDB" id="983143at2"/>
<organism evidence="2 3">
    <name type="scientific">Bizionia paragorgiae</name>
    <dbReference type="NCBI Taxonomy" id="283786"/>
    <lineage>
        <taxon>Bacteria</taxon>
        <taxon>Pseudomonadati</taxon>
        <taxon>Bacteroidota</taxon>
        <taxon>Flavobacteriia</taxon>
        <taxon>Flavobacteriales</taxon>
        <taxon>Flavobacteriaceae</taxon>
        <taxon>Bizionia</taxon>
    </lineage>
</organism>
<dbReference type="InterPro" id="IPR043741">
    <property type="entry name" value="DUF5686"/>
</dbReference>
<keyword evidence="1" id="KW-0732">Signal</keyword>
<protein>
    <submittedName>
        <fullName evidence="2">CarboxypepD_reg-like domain-containing protein</fullName>
    </submittedName>
</protein>
<dbReference type="EMBL" id="FNQK01000006">
    <property type="protein sequence ID" value="SEA09909.1"/>
    <property type="molecule type" value="Genomic_DNA"/>
</dbReference>
<evidence type="ECO:0000256" key="1">
    <source>
        <dbReference type="SAM" id="SignalP"/>
    </source>
</evidence>
<dbReference type="Pfam" id="PF13715">
    <property type="entry name" value="CarbopepD_reg_2"/>
    <property type="match status" value="1"/>
</dbReference>
<dbReference type="Pfam" id="PF18939">
    <property type="entry name" value="DUF5686"/>
    <property type="match status" value="1"/>
</dbReference>
<dbReference type="InterPro" id="IPR008969">
    <property type="entry name" value="CarboxyPept-like_regulatory"/>
</dbReference>
<keyword evidence="3" id="KW-1185">Reference proteome</keyword>
<evidence type="ECO:0000313" key="2">
    <source>
        <dbReference type="EMBL" id="SEA09909.1"/>
    </source>
</evidence>